<dbReference type="EMBL" id="JABXXO010000014">
    <property type="protein sequence ID" value="KAF7760814.1"/>
    <property type="molecule type" value="Genomic_DNA"/>
</dbReference>
<feature type="compositionally biased region" description="Polar residues" evidence="1">
    <location>
        <begin position="603"/>
        <end position="624"/>
    </location>
</feature>
<feature type="region of interest" description="Disordered" evidence="1">
    <location>
        <begin position="1"/>
        <end position="30"/>
    </location>
</feature>
<feature type="region of interest" description="Disordered" evidence="1">
    <location>
        <begin position="304"/>
        <end position="324"/>
    </location>
</feature>
<feature type="compositionally biased region" description="Gly residues" evidence="1">
    <location>
        <begin position="1073"/>
        <end position="1082"/>
    </location>
</feature>
<feature type="compositionally biased region" description="Polar residues" evidence="1">
    <location>
        <begin position="393"/>
        <end position="407"/>
    </location>
</feature>
<feature type="region of interest" description="Disordered" evidence="1">
    <location>
        <begin position="59"/>
        <end position="253"/>
    </location>
</feature>
<dbReference type="AlphaFoldDB" id="A0A8H7C159"/>
<comment type="caution">
    <text evidence="2">The sequence shown here is derived from an EMBL/GenBank/DDBJ whole genome shotgun (WGS) entry which is preliminary data.</text>
</comment>
<accession>A0A8H7C159</accession>
<feature type="compositionally biased region" description="Polar residues" evidence="1">
    <location>
        <begin position="435"/>
        <end position="456"/>
    </location>
</feature>
<name>A0A8H7C159_AGABI</name>
<feature type="compositionally biased region" description="Polar residues" evidence="1">
    <location>
        <begin position="485"/>
        <end position="497"/>
    </location>
</feature>
<feature type="region of interest" description="Disordered" evidence="1">
    <location>
        <begin position="336"/>
        <end position="626"/>
    </location>
</feature>
<feature type="region of interest" description="Disordered" evidence="1">
    <location>
        <begin position="963"/>
        <end position="1000"/>
    </location>
</feature>
<feature type="compositionally biased region" description="Polar residues" evidence="1">
    <location>
        <begin position="72"/>
        <end position="83"/>
    </location>
</feature>
<feature type="compositionally biased region" description="Basic and acidic residues" evidence="1">
    <location>
        <begin position="242"/>
        <end position="253"/>
    </location>
</feature>
<feature type="region of interest" description="Disordered" evidence="1">
    <location>
        <begin position="747"/>
        <end position="790"/>
    </location>
</feature>
<evidence type="ECO:0000313" key="2">
    <source>
        <dbReference type="EMBL" id="KAF7760814.1"/>
    </source>
</evidence>
<evidence type="ECO:0000313" key="3">
    <source>
        <dbReference type="Proteomes" id="UP000629468"/>
    </source>
</evidence>
<feature type="compositionally biased region" description="Low complexity" evidence="1">
    <location>
        <begin position="409"/>
        <end position="422"/>
    </location>
</feature>
<organism evidence="2 3">
    <name type="scientific">Agaricus bisporus var. burnettii</name>
    <dbReference type="NCBI Taxonomy" id="192524"/>
    <lineage>
        <taxon>Eukaryota</taxon>
        <taxon>Fungi</taxon>
        <taxon>Dikarya</taxon>
        <taxon>Basidiomycota</taxon>
        <taxon>Agaricomycotina</taxon>
        <taxon>Agaricomycetes</taxon>
        <taxon>Agaricomycetidae</taxon>
        <taxon>Agaricales</taxon>
        <taxon>Agaricineae</taxon>
        <taxon>Agaricaceae</taxon>
        <taxon>Agaricus</taxon>
    </lineage>
</organism>
<feature type="region of interest" description="Disordered" evidence="1">
    <location>
        <begin position="1014"/>
        <end position="1088"/>
    </location>
</feature>
<dbReference type="Proteomes" id="UP000629468">
    <property type="component" value="Unassembled WGS sequence"/>
</dbReference>
<feature type="compositionally biased region" description="Polar residues" evidence="1">
    <location>
        <begin position="312"/>
        <end position="321"/>
    </location>
</feature>
<feature type="compositionally biased region" description="Polar residues" evidence="1">
    <location>
        <begin position="89"/>
        <end position="101"/>
    </location>
</feature>
<feature type="compositionally biased region" description="Pro residues" evidence="1">
    <location>
        <begin position="379"/>
        <end position="390"/>
    </location>
</feature>
<feature type="compositionally biased region" description="Acidic residues" evidence="1">
    <location>
        <begin position="1029"/>
        <end position="1047"/>
    </location>
</feature>
<gene>
    <name evidence="2" type="ORF">Agabi119p4_10223</name>
</gene>
<feature type="compositionally biased region" description="Basic and acidic residues" evidence="1">
    <location>
        <begin position="498"/>
        <end position="535"/>
    </location>
</feature>
<feature type="region of interest" description="Disordered" evidence="1">
    <location>
        <begin position="902"/>
        <end position="923"/>
    </location>
</feature>
<feature type="compositionally biased region" description="Low complexity" evidence="1">
    <location>
        <begin position="568"/>
        <end position="583"/>
    </location>
</feature>
<reference evidence="2 3" key="1">
    <citation type="journal article" name="Sci. Rep.">
        <title>Telomere-to-telomere assembled and centromere annotated genomes of the two main subspecies of the button mushroom Agaricus bisporus reveal especially polymorphic chromosome ends.</title>
        <authorList>
            <person name="Sonnenberg A.S.M."/>
            <person name="Sedaghat-Telgerd N."/>
            <person name="Lavrijssen B."/>
            <person name="Ohm R.A."/>
            <person name="Hendrickx P.M."/>
            <person name="Scholtmeijer K."/>
            <person name="Baars J.J.P."/>
            <person name="van Peer A."/>
        </authorList>
    </citation>
    <scope>NUCLEOTIDE SEQUENCE [LARGE SCALE GENOMIC DNA]</scope>
    <source>
        <strain evidence="2 3">H119_p4</strain>
    </source>
</reference>
<feature type="region of interest" description="Disordered" evidence="1">
    <location>
        <begin position="648"/>
        <end position="682"/>
    </location>
</feature>
<proteinExistence type="predicted"/>
<protein>
    <submittedName>
        <fullName evidence="2">Uncharacterized protein</fullName>
    </submittedName>
</protein>
<feature type="compositionally biased region" description="Basic residues" evidence="1">
    <location>
        <begin position="166"/>
        <end position="179"/>
    </location>
</feature>
<feature type="compositionally biased region" description="Polar residues" evidence="1">
    <location>
        <begin position="361"/>
        <end position="374"/>
    </location>
</feature>
<evidence type="ECO:0000256" key="1">
    <source>
        <dbReference type="SAM" id="MobiDB-lite"/>
    </source>
</evidence>
<sequence>MSYPNLDAPQAARPRLRPYKQPSQPVARESNALRASVLDAALQLGIADNTAVADWMFNNTLKEEDEDPSPTPDLTLSQESPLSSRYPLTPSSSQNHSTNPGIQHVHFPQSEPVPFALSSESHTLIPHITTPADVPPRPSTPSKLKKKRSNLKDGYESEASTLGDVKRKKDKKDKKGKKDKFKDVPLVPALPTHAEPPAPTVIPSESIGLKKSGKGGTAPSSEAWGYETDASRKEKKKKWGKKKIEEDDKEVKKSKSFFKLGKKSSKGDLRMEISPFSASEPVPNARPLPIAERYATTLNKSTGAPMIALGSNGPQATTTGSRPVGLGIDLDLGLTGEMFSTASPPSRTRDALSPPPMESRSMLSQTSTAASMPQQLYPNPAPPVSYPSPPLASRSNSTSTEQSTGAGRTSVATSVSTSQSNVPTSPVSLPPILSRQASNSAITRPSTATSASSGNAVPSPLPSPMLPGGIPQTPSKRRILPFFNGTPTRNSSSSGDSQARDRERKREKEDKKREKERIREEKEREKERLREEKEKMKTKHKPMISLPLTRAGQDVPETFPIPPPSATSMSSVQSSIQSNVSSMPQRTVRPTSPIMETSHPPVSGSQFQTQQNALSRRASQTQTHTLGLSRQLSLTTLRSDAAFPIGHVTPIPMDRSPSPVSTTFPRSKKRRSTQLSPLPSPPNVFVHHDIPPATPPPMTPLPSVPNGDSVSSSLQPGHFIGNGSSGSSVGELTVNVGIAVTTGSPLPSPLLMTSSHGDSTPAVNGNGPADGRPPPPTSFNHNSAAAGSALRAKVRRQLSLTGGLFTAASSSVANTGSGEASPNAGVNIPIINEPGLGRGASIRGRESPFPVEPVNLHRPLTPSQGNSNVNLSVNYRVASPQSGWEDTSSSNSSLLAAQRHHINRSGSGGSGGVQPEEETDEDFMDGVREVISRFRESRIDDGSKKKLDDNVIARRGSFEAFAKASNGGGVSPGRRVEAPQPILSSGLTVPSGGDGRVRSERYDSFALEEYYARPDDYAPGMNGYGNGEYGDEGEYGYEEDASYYPDDELPRNSRKRRSTLYASDEDSSAHGHSSGGNNGAGGKSRNSRWSGSIYSRASFMDTERSGETRQRFLQHVEEMLNERGERVPAVPPVPKLPEEFVAESRRVASEKAKREYEEFELKKTVGTGARKVFPAGPGR</sequence>